<dbReference type="PIRSF" id="PIRSF036893">
    <property type="entry name" value="Lipocalin_ApoD"/>
    <property type="match status" value="1"/>
</dbReference>
<evidence type="ECO:0000313" key="7">
    <source>
        <dbReference type="EMBL" id="KAG6455298.1"/>
    </source>
</evidence>
<gene>
    <name evidence="7" type="ORF">O3G_MSEX009134</name>
</gene>
<dbReference type="PROSITE" id="PS00213">
    <property type="entry name" value="LIPOCALIN"/>
    <property type="match status" value="1"/>
</dbReference>
<dbReference type="PANTHER" id="PTHR10612:SF58">
    <property type="entry name" value="APOLIPOPROTEIN D"/>
    <property type="match status" value="1"/>
</dbReference>
<feature type="domain" description="Lipocalin/cytosolic fatty-acid binding" evidence="6">
    <location>
        <begin position="41"/>
        <end position="173"/>
    </location>
</feature>
<dbReference type="InterPro" id="IPR012674">
    <property type="entry name" value="Calycin"/>
</dbReference>
<dbReference type="Gene3D" id="2.40.128.20">
    <property type="match status" value="1"/>
</dbReference>
<comment type="caution">
    <text evidence="7">The sequence shown here is derived from an EMBL/GenBank/DDBJ whole genome shotgun (WGS) entry which is preliminary data.</text>
</comment>
<dbReference type="EMBL" id="JH668487">
    <property type="protein sequence ID" value="KAG6455298.1"/>
    <property type="molecule type" value="Genomic_DNA"/>
</dbReference>
<organism evidence="7 8">
    <name type="scientific">Manduca sexta</name>
    <name type="common">Tobacco hawkmoth</name>
    <name type="synonym">Tobacco hornworm</name>
    <dbReference type="NCBI Taxonomy" id="7130"/>
    <lineage>
        <taxon>Eukaryota</taxon>
        <taxon>Metazoa</taxon>
        <taxon>Ecdysozoa</taxon>
        <taxon>Arthropoda</taxon>
        <taxon>Hexapoda</taxon>
        <taxon>Insecta</taxon>
        <taxon>Pterygota</taxon>
        <taxon>Neoptera</taxon>
        <taxon>Endopterygota</taxon>
        <taxon>Lepidoptera</taxon>
        <taxon>Glossata</taxon>
        <taxon>Ditrysia</taxon>
        <taxon>Bombycoidea</taxon>
        <taxon>Sphingidae</taxon>
        <taxon>Sphinginae</taxon>
        <taxon>Sphingini</taxon>
        <taxon>Manduca</taxon>
    </lineage>
</organism>
<dbReference type="InterPro" id="IPR000566">
    <property type="entry name" value="Lipocln_cytosolic_FA-bd_dom"/>
</dbReference>
<comment type="similarity">
    <text evidence="1 3 5">Belongs to the calycin superfamily. Lipocalin family.</text>
</comment>
<keyword evidence="8" id="KW-1185">Reference proteome</keyword>
<evidence type="ECO:0000256" key="5">
    <source>
        <dbReference type="RuleBase" id="RU003695"/>
    </source>
</evidence>
<dbReference type="Proteomes" id="UP000791440">
    <property type="component" value="Unassembled WGS sequence"/>
</dbReference>
<dbReference type="AlphaFoldDB" id="A0A922CRL3"/>
<proteinExistence type="inferred from homology"/>
<accession>A0A922CRL3</accession>
<dbReference type="GO" id="GO:0000302">
    <property type="term" value="P:response to reactive oxygen species"/>
    <property type="evidence" value="ECO:0007669"/>
    <property type="project" value="TreeGrafter"/>
</dbReference>
<evidence type="ECO:0000259" key="6">
    <source>
        <dbReference type="Pfam" id="PF00061"/>
    </source>
</evidence>
<evidence type="ECO:0000313" key="8">
    <source>
        <dbReference type="Proteomes" id="UP000791440"/>
    </source>
</evidence>
<dbReference type="GO" id="GO:0005737">
    <property type="term" value="C:cytoplasm"/>
    <property type="evidence" value="ECO:0007669"/>
    <property type="project" value="TreeGrafter"/>
</dbReference>
<sequence>MQRFLVFTIVAVATAAAGDIFYPGYCPSVKPVDDFDLSAFAGAWHEIAKLPLENENQGKCTIAEYKYDGKKASVYNSFVVNGVKEYMEGDLEIAPDAKYTKQGKYVMTFKFGQRVVNLVPWVLATDYKNYAINYNCNYHPDKKAHSIHAWILSKSKVLEGNTKEVVDNVLKTFSHLIDASKFISNDFSEAACQYSTTYSLTGPDRH</sequence>
<dbReference type="SUPFAM" id="SSF50814">
    <property type="entry name" value="Lipocalins"/>
    <property type="match status" value="1"/>
</dbReference>
<reference evidence="7" key="1">
    <citation type="journal article" date="2016" name="Insect Biochem. Mol. Biol.">
        <title>Multifaceted biological insights from a draft genome sequence of the tobacco hornworm moth, Manduca sexta.</title>
        <authorList>
            <person name="Kanost M.R."/>
            <person name="Arrese E.L."/>
            <person name="Cao X."/>
            <person name="Chen Y.R."/>
            <person name="Chellapilla S."/>
            <person name="Goldsmith M.R."/>
            <person name="Grosse-Wilde E."/>
            <person name="Heckel D.G."/>
            <person name="Herndon N."/>
            <person name="Jiang H."/>
            <person name="Papanicolaou A."/>
            <person name="Qu J."/>
            <person name="Soulages J.L."/>
            <person name="Vogel H."/>
            <person name="Walters J."/>
            <person name="Waterhouse R.M."/>
            <person name="Ahn S.J."/>
            <person name="Almeida F.C."/>
            <person name="An C."/>
            <person name="Aqrawi P."/>
            <person name="Bretschneider A."/>
            <person name="Bryant W.B."/>
            <person name="Bucks S."/>
            <person name="Chao H."/>
            <person name="Chevignon G."/>
            <person name="Christen J.M."/>
            <person name="Clarke D.F."/>
            <person name="Dittmer N.T."/>
            <person name="Ferguson L.C.F."/>
            <person name="Garavelou S."/>
            <person name="Gordon K.H.J."/>
            <person name="Gunaratna R.T."/>
            <person name="Han Y."/>
            <person name="Hauser F."/>
            <person name="He Y."/>
            <person name="Heidel-Fischer H."/>
            <person name="Hirsh A."/>
            <person name="Hu Y."/>
            <person name="Jiang H."/>
            <person name="Kalra D."/>
            <person name="Klinner C."/>
            <person name="Konig C."/>
            <person name="Kovar C."/>
            <person name="Kroll A.R."/>
            <person name="Kuwar S.S."/>
            <person name="Lee S.L."/>
            <person name="Lehman R."/>
            <person name="Li K."/>
            <person name="Li Z."/>
            <person name="Liang H."/>
            <person name="Lovelace S."/>
            <person name="Lu Z."/>
            <person name="Mansfield J.H."/>
            <person name="McCulloch K.J."/>
            <person name="Mathew T."/>
            <person name="Morton B."/>
            <person name="Muzny D.M."/>
            <person name="Neunemann D."/>
            <person name="Ongeri F."/>
            <person name="Pauchet Y."/>
            <person name="Pu L.L."/>
            <person name="Pyrousis I."/>
            <person name="Rao X.J."/>
            <person name="Redding A."/>
            <person name="Roesel C."/>
            <person name="Sanchez-Gracia A."/>
            <person name="Schaack S."/>
            <person name="Shukla A."/>
            <person name="Tetreau G."/>
            <person name="Wang Y."/>
            <person name="Xiong G.H."/>
            <person name="Traut W."/>
            <person name="Walsh T.K."/>
            <person name="Worley K.C."/>
            <person name="Wu D."/>
            <person name="Wu W."/>
            <person name="Wu Y.Q."/>
            <person name="Zhang X."/>
            <person name="Zou Z."/>
            <person name="Zucker H."/>
            <person name="Briscoe A.D."/>
            <person name="Burmester T."/>
            <person name="Clem R.J."/>
            <person name="Feyereisen R."/>
            <person name="Grimmelikhuijzen C.J.P."/>
            <person name="Hamodrakas S.J."/>
            <person name="Hansson B.S."/>
            <person name="Huguet E."/>
            <person name="Jermiin L.S."/>
            <person name="Lan Q."/>
            <person name="Lehman H.K."/>
            <person name="Lorenzen M."/>
            <person name="Merzendorfer H."/>
            <person name="Michalopoulos I."/>
            <person name="Morton D.B."/>
            <person name="Muthukrishnan S."/>
            <person name="Oakeshott J.G."/>
            <person name="Palmer W."/>
            <person name="Park Y."/>
            <person name="Passarelli A.L."/>
            <person name="Rozas J."/>
            <person name="Schwartz L.M."/>
            <person name="Smith W."/>
            <person name="Southgate A."/>
            <person name="Vilcinskas A."/>
            <person name="Vogt R."/>
            <person name="Wang P."/>
            <person name="Werren J."/>
            <person name="Yu X.Q."/>
            <person name="Zhou J.J."/>
            <person name="Brown S.J."/>
            <person name="Scherer S.E."/>
            <person name="Richards S."/>
            <person name="Blissard G.W."/>
        </authorList>
    </citation>
    <scope>NUCLEOTIDE SEQUENCE</scope>
</reference>
<protein>
    <recommendedName>
        <fullName evidence="6">Lipocalin/cytosolic fatty-acid binding domain-containing protein</fullName>
    </recommendedName>
</protein>
<dbReference type="GO" id="GO:0006629">
    <property type="term" value="P:lipid metabolic process"/>
    <property type="evidence" value="ECO:0007669"/>
    <property type="project" value="TreeGrafter"/>
</dbReference>
<evidence type="ECO:0000256" key="2">
    <source>
        <dbReference type="ARBA" id="ARBA00023157"/>
    </source>
</evidence>
<dbReference type="InterPro" id="IPR003057">
    <property type="entry name" value="Invtbrt_color"/>
</dbReference>
<dbReference type="GO" id="GO:0031409">
    <property type="term" value="F:pigment binding"/>
    <property type="evidence" value="ECO:0007669"/>
    <property type="project" value="InterPro"/>
</dbReference>
<keyword evidence="2" id="KW-1015">Disulfide bond</keyword>
<keyword evidence="3" id="KW-0732">Signal</keyword>
<dbReference type="Pfam" id="PF00061">
    <property type="entry name" value="Lipocalin"/>
    <property type="match status" value="1"/>
</dbReference>
<dbReference type="InterPro" id="IPR022272">
    <property type="entry name" value="Lipocalin_CS"/>
</dbReference>
<evidence type="ECO:0000256" key="3">
    <source>
        <dbReference type="PIRNR" id="PIRNR036893"/>
    </source>
</evidence>
<dbReference type="InterPro" id="IPR022271">
    <property type="entry name" value="Lipocalin_ApoD"/>
</dbReference>
<evidence type="ECO:0000256" key="1">
    <source>
        <dbReference type="ARBA" id="ARBA00006889"/>
    </source>
</evidence>
<feature type="chain" id="PRO_5039775984" description="Lipocalin/cytosolic fatty-acid binding domain-containing protein" evidence="3">
    <location>
        <begin position="18"/>
        <end position="206"/>
    </location>
</feature>
<reference evidence="7" key="2">
    <citation type="submission" date="2020-12" db="EMBL/GenBank/DDBJ databases">
        <authorList>
            <person name="Kanost M."/>
        </authorList>
    </citation>
    <scope>NUCLEOTIDE SEQUENCE</scope>
</reference>
<evidence type="ECO:0000256" key="4">
    <source>
        <dbReference type="PIRSR" id="PIRSR036893-51"/>
    </source>
</evidence>
<name>A0A922CRL3_MANSE</name>
<dbReference type="PANTHER" id="PTHR10612">
    <property type="entry name" value="APOLIPOPROTEIN D"/>
    <property type="match status" value="1"/>
</dbReference>
<feature type="binding site" evidence="4">
    <location>
        <position position="113"/>
    </location>
    <ligand>
        <name>substrate</name>
    </ligand>
</feature>
<dbReference type="EMBL" id="JH668487">
    <property type="protein sequence ID" value="KAG6455299.1"/>
    <property type="molecule type" value="Genomic_DNA"/>
</dbReference>
<dbReference type="PRINTS" id="PR01273">
    <property type="entry name" value="INVTBRTCOLOR"/>
</dbReference>
<feature type="signal peptide" evidence="3">
    <location>
        <begin position="1"/>
        <end position="17"/>
    </location>
</feature>